<feature type="compositionally biased region" description="Polar residues" evidence="1">
    <location>
        <begin position="35"/>
        <end position="59"/>
    </location>
</feature>
<keyword evidence="4" id="KW-1185">Reference proteome</keyword>
<accession>A0ABD3XK72</accession>
<sequence length="104" mass="11511">MRVSVFSVATFAVFISCIYCIPVQNQGDKKDDRPSVNTAPLQGQKQDQGLVVLQTSGKNESLLDGGPEKPKQRPGLNLGFVDDREQKAGNIGRRRKPELSQRQE</sequence>
<evidence type="ECO:0008006" key="5">
    <source>
        <dbReference type="Google" id="ProtNLM"/>
    </source>
</evidence>
<evidence type="ECO:0000256" key="1">
    <source>
        <dbReference type="SAM" id="MobiDB-lite"/>
    </source>
</evidence>
<dbReference type="EMBL" id="JBJQND010000002">
    <property type="protein sequence ID" value="KAL3886592.1"/>
    <property type="molecule type" value="Genomic_DNA"/>
</dbReference>
<organism evidence="3 4">
    <name type="scientific">Sinanodonta woodiana</name>
    <name type="common">Chinese pond mussel</name>
    <name type="synonym">Anodonta woodiana</name>
    <dbReference type="NCBI Taxonomy" id="1069815"/>
    <lineage>
        <taxon>Eukaryota</taxon>
        <taxon>Metazoa</taxon>
        <taxon>Spiralia</taxon>
        <taxon>Lophotrochozoa</taxon>
        <taxon>Mollusca</taxon>
        <taxon>Bivalvia</taxon>
        <taxon>Autobranchia</taxon>
        <taxon>Heteroconchia</taxon>
        <taxon>Palaeoheterodonta</taxon>
        <taxon>Unionida</taxon>
        <taxon>Unionoidea</taxon>
        <taxon>Unionidae</taxon>
        <taxon>Unioninae</taxon>
        <taxon>Sinanodonta</taxon>
    </lineage>
</organism>
<evidence type="ECO:0000313" key="3">
    <source>
        <dbReference type="EMBL" id="KAL3886592.1"/>
    </source>
</evidence>
<comment type="caution">
    <text evidence="3">The sequence shown here is derived from an EMBL/GenBank/DDBJ whole genome shotgun (WGS) entry which is preliminary data.</text>
</comment>
<dbReference type="AlphaFoldDB" id="A0ABD3XK72"/>
<dbReference type="Proteomes" id="UP001634394">
    <property type="component" value="Unassembled WGS sequence"/>
</dbReference>
<proteinExistence type="predicted"/>
<evidence type="ECO:0000256" key="2">
    <source>
        <dbReference type="SAM" id="SignalP"/>
    </source>
</evidence>
<reference evidence="3 4" key="1">
    <citation type="submission" date="2024-11" db="EMBL/GenBank/DDBJ databases">
        <title>Chromosome-level genome assembly of the freshwater bivalve Anodonta woodiana.</title>
        <authorList>
            <person name="Chen X."/>
        </authorList>
    </citation>
    <scope>NUCLEOTIDE SEQUENCE [LARGE SCALE GENOMIC DNA]</scope>
    <source>
        <strain evidence="3">MN2024</strain>
        <tissue evidence="3">Gills</tissue>
    </source>
</reference>
<dbReference type="PROSITE" id="PS51257">
    <property type="entry name" value="PROKAR_LIPOPROTEIN"/>
    <property type="match status" value="1"/>
</dbReference>
<feature type="signal peptide" evidence="2">
    <location>
        <begin position="1"/>
        <end position="20"/>
    </location>
</feature>
<protein>
    <recommendedName>
        <fullName evidence="5">Secreted protein</fullName>
    </recommendedName>
</protein>
<name>A0ABD3XK72_SINWO</name>
<gene>
    <name evidence="3" type="ORF">ACJMK2_026576</name>
</gene>
<evidence type="ECO:0000313" key="4">
    <source>
        <dbReference type="Proteomes" id="UP001634394"/>
    </source>
</evidence>
<feature type="region of interest" description="Disordered" evidence="1">
    <location>
        <begin position="25"/>
        <end position="104"/>
    </location>
</feature>
<feature type="chain" id="PRO_5044743411" description="Secreted protein" evidence="2">
    <location>
        <begin position="21"/>
        <end position="104"/>
    </location>
</feature>
<keyword evidence="2" id="KW-0732">Signal</keyword>